<comment type="caution">
    <text evidence="1">The sequence shown here is derived from an EMBL/GenBank/DDBJ whole genome shotgun (WGS) entry which is preliminary data.</text>
</comment>
<dbReference type="Proteomes" id="UP000297762">
    <property type="component" value="Unassembled WGS sequence"/>
</dbReference>
<evidence type="ECO:0000313" key="2">
    <source>
        <dbReference type="Proteomes" id="UP000297762"/>
    </source>
</evidence>
<name>A0A4R9K2L8_9LEPT</name>
<dbReference type="RefSeq" id="WP_135650647.1">
    <property type="nucleotide sequence ID" value="NZ_RQGF01000030.1"/>
</dbReference>
<accession>A0A4R9K2L8</accession>
<organism evidence="1 2">
    <name type="scientific">Leptospira sarikeiensis</name>
    <dbReference type="NCBI Taxonomy" id="2484943"/>
    <lineage>
        <taxon>Bacteria</taxon>
        <taxon>Pseudomonadati</taxon>
        <taxon>Spirochaetota</taxon>
        <taxon>Spirochaetia</taxon>
        <taxon>Leptospirales</taxon>
        <taxon>Leptospiraceae</taxon>
        <taxon>Leptospira</taxon>
    </lineage>
</organism>
<sequence length="281" mass="32326">MSKSGVFKELKGILQDFKFLVQNGEFPILRRQGEKDPEDLDLEWKESWTWSSTSQKESGTAPIPGIQMRIPPKKEDRNFSCKLCPDRLSAIRHFIIRGRKKILVLHYTGETVSGKQSYVKTSPLKIFRSSEAEDVFDRMIQKVFGFTMKEFYYQEFPGCLFSQDRSTEDDWKRRTNNCRIQVQETVQEEEIQGIILLGAAAPLLFGKDEAIGQMGKTLEFQPGVPMVVLRSPEAILAAEQKRKSSKADSPEFQEAKKKEIEVKESILSQLGIFHREIKEKI</sequence>
<gene>
    <name evidence="1" type="ORF">EHQ64_15145</name>
</gene>
<dbReference type="OrthoDB" id="341793at2"/>
<dbReference type="AlphaFoldDB" id="A0A4R9K2L8"/>
<dbReference type="EMBL" id="RQGF01000030">
    <property type="protein sequence ID" value="TGL59431.1"/>
    <property type="molecule type" value="Genomic_DNA"/>
</dbReference>
<reference evidence="1" key="1">
    <citation type="journal article" date="2019" name="PLoS Negl. Trop. Dis.">
        <title>Revisiting the worldwide diversity of Leptospira species in the environment.</title>
        <authorList>
            <person name="Vincent A.T."/>
            <person name="Schiettekatte O."/>
            <person name="Bourhy P."/>
            <person name="Veyrier F.J."/>
            <person name="Picardeau M."/>
        </authorList>
    </citation>
    <scope>NUCLEOTIDE SEQUENCE [LARGE SCALE GENOMIC DNA]</scope>
    <source>
        <strain evidence="1">201702455</strain>
    </source>
</reference>
<evidence type="ECO:0000313" key="1">
    <source>
        <dbReference type="EMBL" id="TGL59431.1"/>
    </source>
</evidence>
<keyword evidence="2" id="KW-1185">Reference proteome</keyword>
<proteinExistence type="predicted"/>
<protein>
    <submittedName>
        <fullName evidence="1">Uncharacterized protein</fullName>
    </submittedName>
</protein>